<dbReference type="InterPro" id="IPR053140">
    <property type="entry name" value="GDSL_Rv0518-like"/>
</dbReference>
<feature type="signal peptide" evidence="1">
    <location>
        <begin position="1"/>
        <end position="22"/>
    </location>
</feature>
<dbReference type="PANTHER" id="PTHR43784">
    <property type="entry name" value="GDSL-LIKE LIPASE/ACYLHYDROLASE, PUTATIVE (AFU_ORTHOLOGUE AFUA_2G00820)-RELATED"/>
    <property type="match status" value="1"/>
</dbReference>
<dbReference type="EMBL" id="JAQQWN010000004">
    <property type="protein sequence ID" value="KAK8087958.1"/>
    <property type="molecule type" value="Genomic_DNA"/>
</dbReference>
<evidence type="ECO:0000313" key="3">
    <source>
        <dbReference type="EMBL" id="KAK8087958.1"/>
    </source>
</evidence>
<feature type="chain" id="PRO_5046459747" evidence="1">
    <location>
        <begin position="23"/>
        <end position="452"/>
    </location>
</feature>
<keyword evidence="1" id="KW-0732">Signal</keyword>
<evidence type="ECO:0000256" key="1">
    <source>
        <dbReference type="SAM" id="SignalP"/>
    </source>
</evidence>
<proteinExistence type="predicted"/>
<keyword evidence="4" id="KW-1185">Reference proteome</keyword>
<dbReference type="SUPFAM" id="SSF52266">
    <property type="entry name" value="SGNH hydrolase"/>
    <property type="match status" value="1"/>
</dbReference>
<dbReference type="Pfam" id="PF13472">
    <property type="entry name" value="Lipase_GDSL_2"/>
    <property type="match status" value="1"/>
</dbReference>
<sequence length="452" mass="47968">MHISRWPTLLLPLLLNSVAALATTDGHANHEEGGKKHWTGIWATMPQLTEPANLPPAPYNANGVVFHNATIRQTIKVALSAQTIRLRLSNAFGGSDLPITVATIALPANKNGATGLSAIDPSTVKTLTFSGGGSSANYTIPMGALAVTDPIEFPVEKGAVITISLYLAEGQTTNLITSHPGSRTTSYFAPGNVVSAADAVSSEAATTKSADHWYFISALEAWLPRPKTSALVIVGDSITDGRGSTKNQNDRWPDQLQARLNAHLPSTTAAIAILNQAAGGNRVLQDGLGPNALSRIDRDVLGQSGVRYVLLFEGVNDIGTAVADPASQQAVGTRLIAAYDQILTRLHAARLPVFGATITPFCGGAPGLQPYSDPERERTRQRVNAWIRDSGRFDAVVDFDALVRNASRPDQLSDEYNSGDYLHLNPAGYKAMGGAVDLALFDKFADGVDRMV</sequence>
<gene>
    <name evidence="3" type="ORF">PG997_002919</name>
</gene>
<dbReference type="Gene3D" id="3.40.50.1110">
    <property type="entry name" value="SGNH hydrolase"/>
    <property type="match status" value="1"/>
</dbReference>
<comment type="caution">
    <text evidence="3">The sequence shown here is derived from an EMBL/GenBank/DDBJ whole genome shotgun (WGS) entry which is preliminary data.</text>
</comment>
<name>A0ABR1WXT1_9PEZI</name>
<protein>
    <submittedName>
        <fullName evidence="3">GDSL-like Lipase/Acylhydrolase</fullName>
    </submittedName>
</protein>
<evidence type="ECO:0000259" key="2">
    <source>
        <dbReference type="Pfam" id="PF13472"/>
    </source>
</evidence>
<dbReference type="RefSeq" id="XP_066670852.1">
    <property type="nucleotide sequence ID" value="XM_066807234.1"/>
</dbReference>
<dbReference type="InterPro" id="IPR013830">
    <property type="entry name" value="SGNH_hydro"/>
</dbReference>
<dbReference type="CDD" id="cd01830">
    <property type="entry name" value="XynE_like"/>
    <property type="match status" value="1"/>
</dbReference>
<accession>A0ABR1WXT1</accession>
<organism evidence="3 4">
    <name type="scientific">Apiospora hydei</name>
    <dbReference type="NCBI Taxonomy" id="1337664"/>
    <lineage>
        <taxon>Eukaryota</taxon>
        <taxon>Fungi</taxon>
        <taxon>Dikarya</taxon>
        <taxon>Ascomycota</taxon>
        <taxon>Pezizomycotina</taxon>
        <taxon>Sordariomycetes</taxon>
        <taxon>Xylariomycetidae</taxon>
        <taxon>Amphisphaeriales</taxon>
        <taxon>Apiosporaceae</taxon>
        <taxon>Apiospora</taxon>
    </lineage>
</organism>
<feature type="domain" description="SGNH hydrolase-type esterase" evidence="2">
    <location>
        <begin position="234"/>
        <end position="431"/>
    </location>
</feature>
<reference evidence="3 4" key="1">
    <citation type="submission" date="2023-01" db="EMBL/GenBank/DDBJ databases">
        <title>Analysis of 21 Apiospora genomes using comparative genomics revels a genus with tremendous synthesis potential of carbohydrate active enzymes and secondary metabolites.</title>
        <authorList>
            <person name="Sorensen T."/>
        </authorList>
    </citation>
    <scope>NUCLEOTIDE SEQUENCE [LARGE SCALE GENOMIC DNA]</scope>
    <source>
        <strain evidence="3 4">CBS 114990</strain>
    </source>
</reference>
<dbReference type="GeneID" id="92040294"/>
<dbReference type="InterPro" id="IPR036514">
    <property type="entry name" value="SGNH_hydro_sf"/>
</dbReference>
<evidence type="ECO:0000313" key="4">
    <source>
        <dbReference type="Proteomes" id="UP001433268"/>
    </source>
</evidence>
<dbReference type="PANTHER" id="PTHR43784:SF3">
    <property type="entry name" value="GDSL FAMILY LIPASE"/>
    <property type="match status" value="1"/>
</dbReference>
<dbReference type="Proteomes" id="UP001433268">
    <property type="component" value="Unassembled WGS sequence"/>
</dbReference>